<keyword evidence="1" id="KW-0472">Membrane</keyword>
<feature type="transmembrane region" description="Helical" evidence="1">
    <location>
        <begin position="215"/>
        <end position="233"/>
    </location>
</feature>
<feature type="transmembrane region" description="Helical" evidence="1">
    <location>
        <begin position="50"/>
        <end position="72"/>
    </location>
</feature>
<evidence type="ECO:0000256" key="1">
    <source>
        <dbReference type="SAM" id="Phobius"/>
    </source>
</evidence>
<feature type="transmembrane region" description="Helical" evidence="1">
    <location>
        <begin position="78"/>
        <end position="101"/>
    </location>
</feature>
<dbReference type="PIRSF" id="PIRSF038991">
    <property type="entry name" value="Protein_AbrB"/>
    <property type="match status" value="1"/>
</dbReference>
<feature type="transmembrane region" description="Helical" evidence="1">
    <location>
        <begin position="239"/>
        <end position="255"/>
    </location>
</feature>
<dbReference type="RefSeq" id="WP_089061685.1">
    <property type="nucleotide sequence ID" value="NZ_CP022315.1"/>
</dbReference>
<dbReference type="GO" id="GO:0010468">
    <property type="term" value="P:regulation of gene expression"/>
    <property type="evidence" value="ECO:0007669"/>
    <property type="project" value="InterPro"/>
</dbReference>
<dbReference type="EMBL" id="CP022315">
    <property type="protein sequence ID" value="ASK62425.1"/>
    <property type="molecule type" value="Genomic_DNA"/>
</dbReference>
<dbReference type="InterPro" id="IPR017516">
    <property type="entry name" value="AbrB_dup"/>
</dbReference>
<keyword evidence="1" id="KW-1133">Transmembrane helix</keyword>
<dbReference type="Proteomes" id="UP000198312">
    <property type="component" value="Chromosome"/>
</dbReference>
<dbReference type="KEGG" id="vil:CFK37_09785"/>
<evidence type="ECO:0000313" key="3">
    <source>
        <dbReference type="Proteomes" id="UP000198312"/>
    </source>
</evidence>
<proteinExistence type="predicted"/>
<organism evidence="2 3">
    <name type="scientific">Virgibacillus phasianinus</name>
    <dbReference type="NCBI Taxonomy" id="2017483"/>
    <lineage>
        <taxon>Bacteria</taxon>
        <taxon>Bacillati</taxon>
        <taxon>Bacillota</taxon>
        <taxon>Bacilli</taxon>
        <taxon>Bacillales</taxon>
        <taxon>Bacillaceae</taxon>
        <taxon>Virgibacillus</taxon>
    </lineage>
</organism>
<name>A0A220U309_9BACI</name>
<dbReference type="InterPro" id="IPR007820">
    <property type="entry name" value="AbrB_fam"/>
</dbReference>
<dbReference type="PANTHER" id="PTHR38457">
    <property type="entry name" value="REGULATOR ABRB-RELATED"/>
    <property type="match status" value="1"/>
</dbReference>
<gene>
    <name evidence="2" type="ORF">CFK37_09785</name>
</gene>
<evidence type="ECO:0000313" key="2">
    <source>
        <dbReference type="EMBL" id="ASK62425.1"/>
    </source>
</evidence>
<feature type="transmembrane region" description="Helical" evidence="1">
    <location>
        <begin position="145"/>
        <end position="165"/>
    </location>
</feature>
<protein>
    <recommendedName>
        <fullName evidence="4">AbrB family transcriptional regulator</fullName>
    </recommendedName>
</protein>
<dbReference type="GO" id="GO:0016020">
    <property type="term" value="C:membrane"/>
    <property type="evidence" value="ECO:0007669"/>
    <property type="project" value="InterPro"/>
</dbReference>
<evidence type="ECO:0008006" key="4">
    <source>
        <dbReference type="Google" id="ProtNLM"/>
    </source>
</evidence>
<dbReference type="NCBIfam" id="TIGR03082">
    <property type="entry name" value="Gneg_AbrB_dup"/>
    <property type="match status" value="2"/>
</dbReference>
<dbReference type="OrthoDB" id="5460360at2"/>
<keyword evidence="1" id="KW-0812">Transmembrane</keyword>
<feature type="transmembrane region" description="Helical" evidence="1">
    <location>
        <begin position="6"/>
        <end position="38"/>
    </location>
</feature>
<dbReference type="PANTHER" id="PTHR38457:SF1">
    <property type="entry name" value="REGULATOR ABRB-RELATED"/>
    <property type="match status" value="1"/>
</dbReference>
<accession>A0A220U309</accession>
<dbReference type="Pfam" id="PF05145">
    <property type="entry name" value="AbrB"/>
    <property type="match status" value="1"/>
</dbReference>
<feature type="transmembrane region" description="Helical" evidence="1">
    <location>
        <begin position="185"/>
        <end position="203"/>
    </location>
</feature>
<sequence length="362" mass="38578">MVRTLLYLLMAAAGGSLFAWLQIPAGFLIGSLLVGVFYRLQIGELTLPPYVFPFAMALIGANIGLTMELSMFAEVASYFIPLTISLVAILVGSWMLSRLLVRYSTLDSKTALFCCVPGGASVMLALSEEYGADQRIVAAFQSARVVIVVLAIPLLAGLMASLTGAGDGANTAVSVPDTGTEGISFFPGFQFLCVLAMMALALFLAKVAKIPAAQFLYAMLIAFLVNQFVLPIGSLPTDVVGFGQILLGATIGLRFDRTALKQLKKIGWLSIGILMMFLVITFAISLLFFFLTPLDYVTSMLSMSPGGAPQMSSTAAVLNLDASVVASVQLVRLLIIFLLLPLITPYLVAGHRDRSTVPPKKS</sequence>
<feature type="transmembrane region" description="Helical" evidence="1">
    <location>
        <begin position="330"/>
        <end position="349"/>
    </location>
</feature>
<dbReference type="AlphaFoldDB" id="A0A220U309"/>
<keyword evidence="3" id="KW-1185">Reference proteome</keyword>
<reference evidence="2 3" key="1">
    <citation type="submission" date="2017-07" db="EMBL/GenBank/DDBJ databases">
        <title>Virgibacillus sp. LM2416.</title>
        <authorList>
            <person name="Tak E.J."/>
            <person name="Bae J.-W."/>
        </authorList>
    </citation>
    <scope>NUCLEOTIDE SEQUENCE [LARGE SCALE GENOMIC DNA]</scope>
    <source>
        <strain evidence="2 3">LM2416</strain>
    </source>
</reference>
<feature type="transmembrane region" description="Helical" evidence="1">
    <location>
        <begin position="267"/>
        <end position="291"/>
    </location>
</feature>